<evidence type="ECO:0000256" key="1">
    <source>
        <dbReference type="SAM" id="MobiDB-lite"/>
    </source>
</evidence>
<evidence type="ECO:0000313" key="3">
    <source>
        <dbReference type="Proteomes" id="UP000218231"/>
    </source>
</evidence>
<reference evidence="2 3" key="1">
    <citation type="journal article" date="2017" name="Curr. Biol.">
        <title>Genome architecture and evolution of a unichromosomal asexual nematode.</title>
        <authorList>
            <person name="Fradin H."/>
            <person name="Zegar C."/>
            <person name="Gutwein M."/>
            <person name="Lucas J."/>
            <person name="Kovtun M."/>
            <person name="Corcoran D."/>
            <person name="Baugh L.R."/>
            <person name="Kiontke K."/>
            <person name="Gunsalus K."/>
            <person name="Fitch D.H."/>
            <person name="Piano F."/>
        </authorList>
    </citation>
    <scope>NUCLEOTIDE SEQUENCE [LARGE SCALE GENOMIC DNA]</scope>
    <source>
        <strain evidence="2">PF1309</strain>
    </source>
</reference>
<gene>
    <name evidence="2" type="ORF">WR25_15859</name>
</gene>
<protein>
    <submittedName>
        <fullName evidence="2">Uncharacterized protein</fullName>
    </submittedName>
</protein>
<evidence type="ECO:0000313" key="2">
    <source>
        <dbReference type="EMBL" id="PAV92593.1"/>
    </source>
</evidence>
<name>A0A2A2M2I3_9BILA</name>
<keyword evidence="3" id="KW-1185">Reference proteome</keyword>
<feature type="region of interest" description="Disordered" evidence="1">
    <location>
        <begin position="1"/>
        <end position="26"/>
    </location>
</feature>
<dbReference type="EMBL" id="LIAE01006132">
    <property type="protein sequence ID" value="PAV92593.1"/>
    <property type="molecule type" value="Genomic_DNA"/>
</dbReference>
<dbReference type="AlphaFoldDB" id="A0A2A2M2I3"/>
<sequence length="243" mass="25874">MVEQADHPVAARRCQPRAGDERLGEGDVIGMRGVSPLLGQRRLAGGDRGLSRVERGDLFGERDCVHRLLRCSRHGKFLDGECDRAGRRVRKGVGAQPFDRRRRRAEEPDVLEIPVAGLGVGRAVGGIELRRDLAVMPGLHRLGEGGRDLGRQRDEIAVLHRERADPAIGGGVGAGMADDQRGGIAARVVGRDQVVEVRLRERDLGAVNIGEGAGTKDANSAGHAAELRARAISAGLPLAEAVG</sequence>
<comment type="caution">
    <text evidence="2">The sequence shown here is derived from an EMBL/GenBank/DDBJ whole genome shotgun (WGS) entry which is preliminary data.</text>
</comment>
<dbReference type="Proteomes" id="UP000218231">
    <property type="component" value="Unassembled WGS sequence"/>
</dbReference>
<accession>A0A2A2M2I3</accession>
<proteinExistence type="predicted"/>
<organism evidence="2 3">
    <name type="scientific">Diploscapter pachys</name>
    <dbReference type="NCBI Taxonomy" id="2018661"/>
    <lineage>
        <taxon>Eukaryota</taxon>
        <taxon>Metazoa</taxon>
        <taxon>Ecdysozoa</taxon>
        <taxon>Nematoda</taxon>
        <taxon>Chromadorea</taxon>
        <taxon>Rhabditida</taxon>
        <taxon>Rhabditina</taxon>
        <taxon>Rhabditomorpha</taxon>
        <taxon>Rhabditoidea</taxon>
        <taxon>Rhabditidae</taxon>
        <taxon>Diploscapter</taxon>
    </lineage>
</organism>